<feature type="signal peptide" evidence="3">
    <location>
        <begin position="1"/>
        <end position="20"/>
    </location>
</feature>
<dbReference type="PROSITE" id="PS51125">
    <property type="entry name" value="NHL"/>
    <property type="match status" value="1"/>
</dbReference>
<keyword evidence="3" id="KW-0732">Signal</keyword>
<dbReference type="SUPFAM" id="SSF52058">
    <property type="entry name" value="L domain-like"/>
    <property type="match status" value="1"/>
</dbReference>
<protein>
    <recommendedName>
        <fullName evidence="6">Ig-like domain-containing protein</fullName>
    </recommendedName>
</protein>
<keyword evidence="5" id="KW-1185">Reference proteome</keyword>
<dbReference type="Gene3D" id="2.120.10.30">
    <property type="entry name" value="TolB, C-terminal domain"/>
    <property type="match status" value="2"/>
</dbReference>
<organism evidence="4 5">
    <name type="scientific">Flavobacterium aurantiibacter</name>
    <dbReference type="NCBI Taxonomy" id="2023067"/>
    <lineage>
        <taxon>Bacteria</taxon>
        <taxon>Pseudomonadati</taxon>
        <taxon>Bacteroidota</taxon>
        <taxon>Flavobacteriia</taxon>
        <taxon>Flavobacteriales</taxon>
        <taxon>Flavobacteriaceae</taxon>
        <taxon>Flavobacterium</taxon>
    </lineage>
</organism>
<dbReference type="InterPro" id="IPR050952">
    <property type="entry name" value="TRIM-NHL_E3_ligases"/>
</dbReference>
<dbReference type="CDD" id="cd05819">
    <property type="entry name" value="NHL"/>
    <property type="match status" value="2"/>
</dbReference>
<dbReference type="EMBL" id="NOXX01000192">
    <property type="protein sequence ID" value="OYQ44331.1"/>
    <property type="molecule type" value="Genomic_DNA"/>
</dbReference>
<dbReference type="Gene3D" id="3.80.10.10">
    <property type="entry name" value="Ribonuclease Inhibitor"/>
    <property type="match status" value="1"/>
</dbReference>
<evidence type="ECO:0000313" key="4">
    <source>
        <dbReference type="EMBL" id="OYQ44331.1"/>
    </source>
</evidence>
<reference evidence="4 5" key="1">
    <citation type="submission" date="2017-07" db="EMBL/GenBank/DDBJ databases">
        <title>Flavobacterium cyanobacteriorum sp. nov., isolated from cyanobacterial aggregates in a eutrophic lake.</title>
        <authorList>
            <person name="Cai H."/>
        </authorList>
    </citation>
    <scope>NUCLEOTIDE SEQUENCE [LARGE SCALE GENOMIC DNA]</scope>
    <source>
        <strain evidence="4 5">TH167</strain>
    </source>
</reference>
<dbReference type="SMART" id="SM00135">
    <property type="entry name" value="LY"/>
    <property type="match status" value="5"/>
</dbReference>
<dbReference type="InterPro" id="IPR001258">
    <property type="entry name" value="NHL_repeat"/>
</dbReference>
<name>A0A255ZSD0_9FLAO</name>
<evidence type="ECO:0000256" key="2">
    <source>
        <dbReference type="PROSITE-ProRule" id="PRU00504"/>
    </source>
</evidence>
<sequence>MFKKLLFVLFVFVNLSTCFAQTFESNAFYYEVTSTSPPTVKVTGGYDPYLYFSETVFYDGTEYTVTSIGDNAFAFAYIADIYIPPTITSIGDYAFTYCFGTSNLVIPDSVTSLGVGCFENCFDFQNITLSNALTNIPDNAFASNYNLLSLAIPEGVTTLGNYSFNNCVALTSAFLPTSLTTIGLSAFSSCYSLTAVIIPPNVTSIQSNAFQACNSLNYVDCQIVTPLTIGIDVFQDVNLNAATLHVPSAGYLAYTSAAVWEDFGNITTDSCFTPIAYTVSGGGSVCGNTVNQYIYLDNSQQFVTYYLKRNNVVVGSGVNGTGYGLTFGPFNAVGTYTIEGRRNIANCITTMTGSAVISAGGISPNPVVAAIQNICPGSTVANLVATGTNIKWYASPTGGSPLPASTKLYHGLYYVTQTNLFCESSRVAVNVKIVNAPTMPSGLNTQIYSGNATISNLTVTGTAIKWYASQTSTTVLPTTTQLVDGATYYASQTTGVCESAYRLAVTVKKISENSVSICGSKTIADLLTTPSSNNTVKWYTSDSGGTALEATTPLNSGTYYVEQTLAASVELVGSGFQLPTGVLADPSGTIYVANRNIGKISRIDPNGTISQYFTPLGLPYGLARQTNGSILICEPGNSRISRMSVNSGAIETIANNVNATTVAVQNDGRIIYPFNTGIRRINENGTGETLLGTGFNSVIGVAVDNEGRILAAEYSNSVKRMNENGSDIVVLANQFDRPRALAVQADGRILVLDSGNGALKRMNADGSNIETLATGFNQPFAISIEPTGNVLVADTDNYLIKRVVLAYTSNRVPVTVTVESIPATPVGETAQIYSGSTTLGQLNASGTNVKWYNAATAGTELPSSTSVVDGTTYYAESSNGICVSTARLAVKVKNIGAPSQSFCNSATVNDLAATPASGTTVNWFNTATSTTALEYFESLSTGTYYIEQENPSVTSTLTTGFNAYGVAIQADGKIVVANRNGSQIRRFNPDGSGVEILGSGFGNPSGVAIQADGKIVITNSGDNTIKRMDADGSNIVTLATGFNNPTGIAIDALGNIWFCDTYNNAVKRMNANGTGITTVGSGFNNPRGIAIDANGKIIVGDNSPAKVKRMDADGTNSVAVGSGFGYPFAIALRPNGKIIVADYGNLQVVQMDADGGNRKLIGSGIGYCAGAAVTTTDQIIVSDFVANSVKKIIPPVTSNRYPISVTVTPNSENTTTTNTCEPYTWAHNNQTYNYSGVFYGTTTNCVTEKLVLNIGFPTVWDGTEWTGGLPDASRKAIIAGNYSEAANIHACTLDIVNEAVVVVPSGFDFIVDGKVTVEPGSSLTFQNNANLLQTKAVTNEGEITSKRMAYMRRQDYVYWSSPVSNQNLLDFSPQTLTNRFYTFNENTGQFAAVDPIANDFIPGIGYMVRAPNTYLNPPAAPQAFHGSFTGVANNGNYSLTLTHVGNGYNFIGNPYPSPIDANELLQNVTGTVYFWTHTLQGVGTLNYASYNLLGGIASLAGGAIPNGIIQTGQGFLLKVTAPTTLNFSNDMRVGNNDGQFFRTANSEKHRIWLNLRSGETDLNQILVGYTAGATNEFDPAFDGPLLSSGNALASYVNDTRLGIQARALPFETTDVVGLNLQVEQAANFTLAIDHTDGVFAEGQNVYVKDNLLNLTHNLSEAPYTFYSETGEFTSRLELVFEAETLGVENPTNSGNSVLAYHSGDTVVVESAVEELNSVRIFDLRGREMYSSKQITGQKFSIPLPAGQQMILVQIQTATGTSTTKKVMH</sequence>
<dbReference type="PANTHER" id="PTHR24104:SF25">
    <property type="entry name" value="PROTEIN LIN-41"/>
    <property type="match status" value="1"/>
</dbReference>
<dbReference type="OrthoDB" id="9805017at2"/>
<dbReference type="Pfam" id="PF13306">
    <property type="entry name" value="LRR_5"/>
    <property type="match status" value="1"/>
</dbReference>
<dbReference type="PANTHER" id="PTHR24104">
    <property type="entry name" value="E3 UBIQUITIN-PROTEIN LIGASE NHLRC1-RELATED"/>
    <property type="match status" value="1"/>
</dbReference>
<proteinExistence type="predicted"/>
<comment type="caution">
    <text evidence="4">The sequence shown here is derived from an EMBL/GenBank/DDBJ whole genome shotgun (WGS) entry which is preliminary data.</text>
</comment>
<keyword evidence="1" id="KW-0677">Repeat</keyword>
<evidence type="ECO:0008006" key="6">
    <source>
        <dbReference type="Google" id="ProtNLM"/>
    </source>
</evidence>
<evidence type="ECO:0000313" key="5">
    <source>
        <dbReference type="Proteomes" id="UP000216035"/>
    </source>
</evidence>
<dbReference type="RefSeq" id="WP_094486167.1">
    <property type="nucleotide sequence ID" value="NZ_NOXX01000192.1"/>
</dbReference>
<dbReference type="InterPro" id="IPR026906">
    <property type="entry name" value="LRR_5"/>
</dbReference>
<accession>A0A255ZSD0</accession>
<dbReference type="InterPro" id="IPR011042">
    <property type="entry name" value="6-blade_b-propeller_TolB-like"/>
</dbReference>
<dbReference type="InterPro" id="IPR032675">
    <property type="entry name" value="LRR_dom_sf"/>
</dbReference>
<dbReference type="Proteomes" id="UP000216035">
    <property type="component" value="Unassembled WGS sequence"/>
</dbReference>
<evidence type="ECO:0000256" key="3">
    <source>
        <dbReference type="SAM" id="SignalP"/>
    </source>
</evidence>
<dbReference type="SUPFAM" id="SSF101898">
    <property type="entry name" value="NHL repeat"/>
    <property type="match status" value="2"/>
</dbReference>
<evidence type="ECO:0000256" key="1">
    <source>
        <dbReference type="ARBA" id="ARBA00022737"/>
    </source>
</evidence>
<feature type="repeat" description="NHL" evidence="2">
    <location>
        <begin position="734"/>
        <end position="765"/>
    </location>
</feature>
<feature type="chain" id="PRO_5012920095" description="Ig-like domain-containing protein" evidence="3">
    <location>
        <begin position="21"/>
        <end position="1768"/>
    </location>
</feature>
<gene>
    <name evidence="4" type="ORF">CHX27_07610</name>
</gene>
<dbReference type="InterPro" id="IPR000033">
    <property type="entry name" value="LDLR_classB_rpt"/>
</dbReference>
<dbReference type="Gene3D" id="2.40.10.500">
    <property type="match status" value="1"/>
</dbReference>